<organism evidence="2 3">
    <name type="scientific">Maribacter aquivivus</name>
    <dbReference type="NCBI Taxonomy" id="228958"/>
    <lineage>
        <taxon>Bacteria</taxon>
        <taxon>Pseudomonadati</taxon>
        <taxon>Bacteroidota</taxon>
        <taxon>Flavobacteriia</taxon>
        <taxon>Flavobacteriales</taxon>
        <taxon>Flavobacteriaceae</taxon>
        <taxon>Maribacter</taxon>
    </lineage>
</organism>
<name>A0A1M6LHQ0_9FLAO</name>
<dbReference type="InterPro" id="IPR008160">
    <property type="entry name" value="Collagen"/>
</dbReference>
<dbReference type="Pfam" id="PF01391">
    <property type="entry name" value="Collagen"/>
    <property type="match status" value="1"/>
</dbReference>
<dbReference type="Gene3D" id="1.20.5.320">
    <property type="entry name" value="6-Phosphogluconate Dehydrogenase, domain 3"/>
    <property type="match status" value="1"/>
</dbReference>
<keyword evidence="3" id="KW-1185">Reference proteome</keyword>
<dbReference type="AlphaFoldDB" id="A0A1M6LHQ0"/>
<proteinExistence type="predicted"/>
<evidence type="ECO:0000313" key="3">
    <source>
        <dbReference type="Proteomes" id="UP000184314"/>
    </source>
</evidence>
<accession>A0A1M6LHQ0</accession>
<dbReference type="STRING" id="228958.SAMN04488007_1165"/>
<evidence type="ECO:0000256" key="1">
    <source>
        <dbReference type="SAM" id="MobiDB-lite"/>
    </source>
</evidence>
<reference evidence="3" key="1">
    <citation type="submission" date="2016-11" db="EMBL/GenBank/DDBJ databases">
        <authorList>
            <person name="Varghese N."/>
            <person name="Submissions S."/>
        </authorList>
    </citation>
    <scope>NUCLEOTIDE SEQUENCE [LARGE SCALE GENOMIC DNA]</scope>
    <source>
        <strain evidence="3">DSM 16478</strain>
    </source>
</reference>
<evidence type="ECO:0000313" key="2">
    <source>
        <dbReference type="EMBL" id="SHJ70720.1"/>
    </source>
</evidence>
<dbReference type="EMBL" id="FQZX01000001">
    <property type="protein sequence ID" value="SHJ70720.1"/>
    <property type="molecule type" value="Genomic_DNA"/>
</dbReference>
<feature type="compositionally biased region" description="Low complexity" evidence="1">
    <location>
        <begin position="102"/>
        <end position="137"/>
    </location>
</feature>
<dbReference type="Proteomes" id="UP000184314">
    <property type="component" value="Unassembled WGS sequence"/>
</dbReference>
<dbReference type="RefSeq" id="WP_211573846.1">
    <property type="nucleotide sequence ID" value="NZ_FQZX01000001.1"/>
</dbReference>
<protein>
    <submittedName>
        <fullName evidence="2">Collagen triple helix repeat-containing protein</fullName>
    </submittedName>
</protein>
<gene>
    <name evidence="2" type="ORF">SAMN04488007_1165</name>
</gene>
<keyword evidence="2" id="KW-0176">Collagen</keyword>
<feature type="region of interest" description="Disordered" evidence="1">
    <location>
        <begin position="100"/>
        <end position="147"/>
    </location>
</feature>
<sequence>MKHFQFTTYITFLCLLTTQVILAQIKIGDNPENINSSSLLELESTTHTLVVSRISSSQMQTINALRGALVYNTDIECLFFFDGTQWNNLCNNTITDPEVITGPEGPQGEPGPQGEQGIQGEPGIEGPQGEQGIQGEPGTAGTGTSENITIVNNENGTYTVTTDDDTFLIETAGHTGINGALFFGDSAGAPTFDQANLFYDNNTKRLGIGTITPRTALEVIGLITASRIQNGRGSAGYPGYHFQGSTSTGLYVPQTNQLGFSANGQEAMRIIENGNVGVNVQNPLATLHVGGNLIVDGTLTTSGGTYKTETNSTVLKSIRRLSNSKEALTITDETLILEESVSQLIFPYTSTEQSGLLFILKNIGNSNISLNIQYKDLKNRNMTVLNKNSTIWLQFDGIEWQQIQ</sequence>